<dbReference type="InterPro" id="IPR029001">
    <property type="entry name" value="ITPase-like_fam"/>
</dbReference>
<accession>A2D8E9</accession>
<dbReference type="InParanoid" id="A2D8E9"/>
<gene>
    <name evidence="2" type="ORF">TVAG_185040</name>
</gene>
<dbReference type="Gene3D" id="3.90.950.10">
    <property type="match status" value="1"/>
</dbReference>
<dbReference type="RefSeq" id="XP_001584184.1">
    <property type="nucleotide sequence ID" value="XM_001584134.1"/>
</dbReference>
<dbReference type="PANTHER" id="PTHR43213:SF4">
    <property type="entry name" value="7-METHYL-GTP PYROPHOSPHATASE"/>
    <property type="match status" value="1"/>
</dbReference>
<dbReference type="SUPFAM" id="SSF52972">
    <property type="entry name" value="ITPase-like"/>
    <property type="match status" value="1"/>
</dbReference>
<dbReference type="VEuPathDB" id="TrichDB:TVAGG3_0393350"/>
<dbReference type="OrthoDB" id="10267058at2759"/>
<keyword evidence="3" id="KW-1185">Reference proteome</keyword>
<dbReference type="VEuPathDB" id="TrichDB:TVAG_185040"/>
<dbReference type="GO" id="GO:0047429">
    <property type="term" value="F:nucleoside triphosphate diphosphatase activity"/>
    <property type="evidence" value="ECO:0000318"/>
    <property type="project" value="GO_Central"/>
</dbReference>
<dbReference type="EMBL" id="DS113179">
    <property type="protein sequence ID" value="EAY23198.1"/>
    <property type="molecule type" value="Genomic_DNA"/>
</dbReference>
<name>A2D8E9_TRIV3</name>
<dbReference type="KEGG" id="tva:5468763"/>
<sequence>MRIILGSTSKWRHEIATNALGMNIEMMEANIDEKATAREANPKTPSDHVSAIAKGKLDKIFSLVTGDPAIVMCYDTVVVYDNQILEKPIDHDDLVRMVKLWGSKDKITSVYTALAIGRTDTNERIYEVHVSRVIMTRDLTSEEFEKYVNGKYVKYSSGALITEDLIEINACRIDGNLDTIQGLPVEATINAVRKLQNQ</sequence>
<dbReference type="HAMAP" id="MF_00528">
    <property type="entry name" value="Maf"/>
    <property type="match status" value="1"/>
</dbReference>
<organism evidence="2 3">
    <name type="scientific">Trichomonas vaginalis (strain ATCC PRA-98 / G3)</name>
    <dbReference type="NCBI Taxonomy" id="412133"/>
    <lineage>
        <taxon>Eukaryota</taxon>
        <taxon>Metamonada</taxon>
        <taxon>Parabasalia</taxon>
        <taxon>Trichomonadida</taxon>
        <taxon>Trichomonadidae</taxon>
        <taxon>Trichomonas</taxon>
    </lineage>
</organism>
<evidence type="ECO:0000256" key="1">
    <source>
        <dbReference type="ARBA" id="ARBA00022801"/>
    </source>
</evidence>
<dbReference type="PIRSF" id="PIRSF006305">
    <property type="entry name" value="Maf"/>
    <property type="match status" value="1"/>
</dbReference>
<dbReference type="PANTHER" id="PTHR43213">
    <property type="entry name" value="BIFUNCTIONAL DTTP/UTP PYROPHOSPHATASE/METHYLTRANSFERASE PROTEIN-RELATED"/>
    <property type="match status" value="1"/>
</dbReference>
<dbReference type="Proteomes" id="UP000001542">
    <property type="component" value="Unassembled WGS sequence"/>
</dbReference>
<dbReference type="Pfam" id="PF02545">
    <property type="entry name" value="Maf"/>
    <property type="match status" value="1"/>
</dbReference>
<dbReference type="FunFam" id="3.90.950.10:FF:000036">
    <property type="entry name" value="Maf-like protein"/>
    <property type="match status" value="1"/>
</dbReference>
<dbReference type="InterPro" id="IPR003697">
    <property type="entry name" value="Maf-like"/>
</dbReference>
<dbReference type="AlphaFoldDB" id="A2D8E9"/>
<reference evidence="2" key="2">
    <citation type="journal article" date="2007" name="Science">
        <title>Draft genome sequence of the sexually transmitted pathogen Trichomonas vaginalis.</title>
        <authorList>
            <person name="Carlton J.M."/>
            <person name="Hirt R.P."/>
            <person name="Silva J.C."/>
            <person name="Delcher A.L."/>
            <person name="Schatz M."/>
            <person name="Zhao Q."/>
            <person name="Wortman J.R."/>
            <person name="Bidwell S.L."/>
            <person name="Alsmark U.C.M."/>
            <person name="Besteiro S."/>
            <person name="Sicheritz-Ponten T."/>
            <person name="Noel C.J."/>
            <person name="Dacks J.B."/>
            <person name="Foster P.G."/>
            <person name="Simillion C."/>
            <person name="Van de Peer Y."/>
            <person name="Miranda-Saavedra D."/>
            <person name="Barton G.J."/>
            <person name="Westrop G.D."/>
            <person name="Mueller S."/>
            <person name="Dessi D."/>
            <person name="Fiori P.L."/>
            <person name="Ren Q."/>
            <person name="Paulsen I."/>
            <person name="Zhang H."/>
            <person name="Bastida-Corcuera F.D."/>
            <person name="Simoes-Barbosa A."/>
            <person name="Brown M.T."/>
            <person name="Hayes R.D."/>
            <person name="Mukherjee M."/>
            <person name="Okumura C.Y."/>
            <person name="Schneider R."/>
            <person name="Smith A.J."/>
            <person name="Vanacova S."/>
            <person name="Villalvazo M."/>
            <person name="Haas B.J."/>
            <person name="Pertea M."/>
            <person name="Feldblyum T.V."/>
            <person name="Utterback T.R."/>
            <person name="Shu C.L."/>
            <person name="Osoegawa K."/>
            <person name="de Jong P.J."/>
            <person name="Hrdy I."/>
            <person name="Horvathova L."/>
            <person name="Zubacova Z."/>
            <person name="Dolezal P."/>
            <person name="Malik S.B."/>
            <person name="Logsdon J.M. Jr."/>
            <person name="Henze K."/>
            <person name="Gupta A."/>
            <person name="Wang C.C."/>
            <person name="Dunne R.L."/>
            <person name="Upcroft J.A."/>
            <person name="Upcroft P."/>
            <person name="White O."/>
            <person name="Salzberg S.L."/>
            <person name="Tang P."/>
            <person name="Chiu C.-H."/>
            <person name="Lee Y.-S."/>
            <person name="Embley T.M."/>
            <person name="Coombs G.H."/>
            <person name="Mottram J.C."/>
            <person name="Tachezy J."/>
            <person name="Fraser-Liggett C.M."/>
            <person name="Johnson P.J."/>
        </authorList>
    </citation>
    <scope>NUCLEOTIDE SEQUENCE [LARGE SCALE GENOMIC DNA]</scope>
    <source>
        <strain evidence="2">G3</strain>
    </source>
</reference>
<keyword evidence="1" id="KW-0378">Hydrolase</keyword>
<dbReference type="SMR" id="A2D8E9"/>
<evidence type="ECO:0000313" key="3">
    <source>
        <dbReference type="Proteomes" id="UP000001542"/>
    </source>
</evidence>
<dbReference type="STRING" id="5722.A2D8E9"/>
<evidence type="ECO:0000313" key="2">
    <source>
        <dbReference type="EMBL" id="EAY23198.1"/>
    </source>
</evidence>
<protein>
    <submittedName>
        <fullName evidence="2">Maf-like protein</fullName>
    </submittedName>
</protein>
<reference evidence="2" key="1">
    <citation type="submission" date="2006-10" db="EMBL/GenBank/DDBJ databases">
        <authorList>
            <person name="Amadeo P."/>
            <person name="Zhao Q."/>
            <person name="Wortman J."/>
            <person name="Fraser-Liggett C."/>
            <person name="Carlton J."/>
        </authorList>
    </citation>
    <scope>NUCLEOTIDE SEQUENCE</scope>
    <source>
        <strain evidence="2">G3</strain>
    </source>
</reference>
<proteinExistence type="inferred from homology"/>